<evidence type="ECO:0000313" key="1">
    <source>
        <dbReference type="EMBL" id="MEX6688219.1"/>
    </source>
</evidence>
<organism evidence="1 2">
    <name type="scientific">Danxiaibacter flavus</name>
    <dbReference type="NCBI Taxonomy" id="3049108"/>
    <lineage>
        <taxon>Bacteria</taxon>
        <taxon>Pseudomonadati</taxon>
        <taxon>Bacteroidota</taxon>
        <taxon>Chitinophagia</taxon>
        <taxon>Chitinophagales</taxon>
        <taxon>Chitinophagaceae</taxon>
        <taxon>Danxiaibacter</taxon>
    </lineage>
</organism>
<proteinExistence type="predicted"/>
<gene>
    <name evidence="1" type="ORF">QTN47_11970</name>
</gene>
<dbReference type="EMBL" id="JAULBC010000003">
    <property type="protein sequence ID" value="MEX6688219.1"/>
    <property type="molecule type" value="Genomic_DNA"/>
</dbReference>
<name>A0ABV3ZIH2_9BACT</name>
<reference evidence="1 2" key="1">
    <citation type="submission" date="2023-07" db="EMBL/GenBank/DDBJ databases">
        <authorList>
            <person name="Lian W.-H."/>
        </authorList>
    </citation>
    <scope>NUCLEOTIDE SEQUENCE [LARGE SCALE GENOMIC DNA]</scope>
    <source>
        <strain evidence="1 2">SYSU DXS3180</strain>
    </source>
</reference>
<dbReference type="Proteomes" id="UP001560573">
    <property type="component" value="Unassembled WGS sequence"/>
</dbReference>
<evidence type="ECO:0000313" key="2">
    <source>
        <dbReference type="Proteomes" id="UP001560573"/>
    </source>
</evidence>
<keyword evidence="2" id="KW-1185">Reference proteome</keyword>
<accession>A0ABV3ZIH2</accession>
<comment type="caution">
    <text evidence="1">The sequence shown here is derived from an EMBL/GenBank/DDBJ whole genome shotgun (WGS) entry which is preliminary data.</text>
</comment>
<sequence length="77" mass="8892">MEKQIPIKLNFRNMELIGKAVPLEPNKTDGVPKRFSVAIDDLFDGTIECTDKGWKSEEMEDLQLVEAIGSYLKEWYE</sequence>
<dbReference type="RefSeq" id="WP_369329628.1">
    <property type="nucleotide sequence ID" value="NZ_JAULBC010000003.1"/>
</dbReference>
<protein>
    <submittedName>
        <fullName evidence="1">Uncharacterized protein</fullName>
    </submittedName>
</protein>